<proteinExistence type="predicted"/>
<dbReference type="AlphaFoldDB" id="A0A7W7NV14"/>
<reference evidence="3 4" key="1">
    <citation type="submission" date="2020-08" db="EMBL/GenBank/DDBJ databases">
        <title>Functional genomics of gut bacteria from endangered species of beetles.</title>
        <authorList>
            <person name="Carlos-Shanley C."/>
        </authorList>
    </citation>
    <scope>NUCLEOTIDE SEQUENCE [LARGE SCALE GENOMIC DNA]</scope>
    <source>
        <strain evidence="3 4">S00245</strain>
    </source>
</reference>
<feature type="chain" id="PRO_5031199520" description="Twin-arginine translocation pathway signal protein" evidence="2">
    <location>
        <begin position="25"/>
        <end position="219"/>
    </location>
</feature>
<sequence>MTRRLAGTWLSSAMLMISAPTAHAQAPATTRTPQTSAPATGDTARHRSPLVAPDFKVPVLARGPGFKLVPLGPDLVQVDYDAYMSSIEHLQKTFSRSTNWPTAGITSADAMKDMQGEAGRFRSRTSFAYGVLTPDAKRERGSVYVSPSPVPGYDAMVRLWVTKDEFDRGFDAELYKWVVAWVRQDWPFAKVAYPGRSIDWATWDALVAQGKARKTAQAH</sequence>
<feature type="signal peptide" evidence="2">
    <location>
        <begin position="1"/>
        <end position="24"/>
    </location>
</feature>
<name>A0A7W7NV14_9SPHN</name>
<gene>
    <name evidence="3" type="ORF">HNO88_000116</name>
</gene>
<evidence type="ECO:0000313" key="3">
    <source>
        <dbReference type="EMBL" id="MBB4856819.1"/>
    </source>
</evidence>
<comment type="caution">
    <text evidence="3">The sequence shown here is derived from an EMBL/GenBank/DDBJ whole genome shotgun (WGS) entry which is preliminary data.</text>
</comment>
<protein>
    <recommendedName>
        <fullName evidence="5">Twin-arginine translocation pathway signal protein</fullName>
    </recommendedName>
</protein>
<evidence type="ECO:0008006" key="5">
    <source>
        <dbReference type="Google" id="ProtNLM"/>
    </source>
</evidence>
<feature type="region of interest" description="Disordered" evidence="1">
    <location>
        <begin position="22"/>
        <end position="47"/>
    </location>
</feature>
<dbReference type="Proteomes" id="UP000555448">
    <property type="component" value="Unassembled WGS sequence"/>
</dbReference>
<dbReference type="EMBL" id="JACHLR010000001">
    <property type="protein sequence ID" value="MBB4856819.1"/>
    <property type="molecule type" value="Genomic_DNA"/>
</dbReference>
<accession>A0A7W7NV14</accession>
<evidence type="ECO:0000313" key="4">
    <source>
        <dbReference type="Proteomes" id="UP000555448"/>
    </source>
</evidence>
<evidence type="ECO:0000256" key="2">
    <source>
        <dbReference type="SAM" id="SignalP"/>
    </source>
</evidence>
<organism evidence="3 4">
    <name type="scientific">Novosphingobium chloroacetimidivorans</name>
    <dbReference type="NCBI Taxonomy" id="1428314"/>
    <lineage>
        <taxon>Bacteria</taxon>
        <taxon>Pseudomonadati</taxon>
        <taxon>Pseudomonadota</taxon>
        <taxon>Alphaproteobacteria</taxon>
        <taxon>Sphingomonadales</taxon>
        <taxon>Sphingomonadaceae</taxon>
        <taxon>Novosphingobium</taxon>
    </lineage>
</organism>
<keyword evidence="4" id="KW-1185">Reference proteome</keyword>
<dbReference type="RefSeq" id="WP_184241722.1">
    <property type="nucleotide sequence ID" value="NZ_JACHLR010000001.1"/>
</dbReference>
<evidence type="ECO:0000256" key="1">
    <source>
        <dbReference type="SAM" id="MobiDB-lite"/>
    </source>
</evidence>
<keyword evidence="2" id="KW-0732">Signal</keyword>
<feature type="compositionally biased region" description="Low complexity" evidence="1">
    <location>
        <begin position="22"/>
        <end position="40"/>
    </location>
</feature>